<dbReference type="PANTHER" id="PTHR46323:SF2">
    <property type="entry name" value="BETA-GALACTOSIDASE"/>
    <property type="match status" value="1"/>
</dbReference>
<evidence type="ECO:0000259" key="8">
    <source>
        <dbReference type="Pfam" id="PF02837"/>
    </source>
</evidence>
<dbReference type="InterPro" id="IPR006103">
    <property type="entry name" value="Glyco_hydro_2_cat"/>
</dbReference>
<dbReference type="GO" id="GO:0005990">
    <property type="term" value="P:lactose catabolic process"/>
    <property type="evidence" value="ECO:0007669"/>
    <property type="project" value="TreeGrafter"/>
</dbReference>
<name>A0A4U1BUZ1_9SPHI</name>
<keyword evidence="4" id="KW-0378">Hydrolase</keyword>
<dbReference type="OrthoDB" id="9814867at2"/>
<evidence type="ECO:0000256" key="1">
    <source>
        <dbReference type="ARBA" id="ARBA00001412"/>
    </source>
</evidence>
<evidence type="ECO:0000313" key="10">
    <source>
        <dbReference type="Proteomes" id="UP000308181"/>
    </source>
</evidence>
<protein>
    <recommendedName>
        <fullName evidence="3">beta-galactosidase</fullName>
        <ecNumber evidence="3">3.2.1.23</ecNumber>
    </recommendedName>
</protein>
<dbReference type="InterPro" id="IPR013783">
    <property type="entry name" value="Ig-like_fold"/>
</dbReference>
<feature type="domain" description="Glycosyl hydrolases family 2 sugar binding" evidence="8">
    <location>
        <begin position="33"/>
        <end position="217"/>
    </location>
</feature>
<proteinExistence type="inferred from homology"/>
<dbReference type="InterPro" id="IPR006102">
    <property type="entry name" value="Ig-like_GH2"/>
</dbReference>
<dbReference type="InterPro" id="IPR050347">
    <property type="entry name" value="Bact_Beta-galactosidase"/>
</dbReference>
<sequence length="965" mass="110158">MIKNILHIVIICVFLSFSPNVGFSQGVEKAVISLQGKWNYQLDSLDVGVKQQWFLQKIKDQLVLPGSLNEQNIGNIITLKTKWTGSIYDSSFYYHPRLAKYRQAGNIKIPFWLTPKKHYVGAVWYQKEVDIPSSWGNKKIMLYLERAHTETILYVDEKQIGKQNSLVAPHVYTLDFPLSAGKHTLTLRIDNSVKEINVGPDSHSITDHTQGNWNGVVGRIELQAKDLVSIANVQVYPNVAQKMAKVKVVLNAPQKQLNGTITLLAKSFNSAAPQQTKILKVNYQIKNNKDTVTLDLPMGNDFLLWDEFKPALYELQVSTTFQDFKDAQSVTFGMRKFEARGKQFFINDRPVFLRGTAENAVFPLTGYAPMDEASWERIFKICKSFGLNHMRFHSYCPPEAAFKAADKIGFYLQPEGPSWANHGSSLGNGKPIDQYIYDETNLMDEHYGNYASFCLMAYGNEPSGKQVEYLTKFNNYWKAKDSRKLYTGASVGGSWPVIPNNEFMVRAGARGLAWNRLPESKSTYEIQIKQFTVPFVAHEMGQYCVFPDFSEIKKYTGAYQAKNLELFQEDLADHHLANQAHDFMMASGKLQALCYKNEIEKALRTPGYSGFQLLSLNDYTGQGTALVGVLNPFWEEKGYITAKEFSRFCSPTVPLTQLDKFVYNSLETFKATVEIAHYGEKPLVNKVVYARIKTTAGKVLFTFKYTNQSLNFGNNMLGNISFSLNPITKAEKLIYEISLEGTPYINSWDFWVYPKELPQYKTSFYYTTTLDEQAKKVLAEGGNVFLNASGNVVKGKEVIQNFTPVFWNTSWFKMRPPHTLGFWLNPKHAAFQNFPTAYHSDLQWWEIVNKTQVMNLEDFPSEFKPLVQPIDTWFMNRRLAMVFEAKVGKGKIIVSSANLSPDLKVNQPAARQLFYSLQRYMQSDKFEPKFEVNLNTIDDLFKTGSKQVFDTYTKDSPDELKPKLN</sequence>
<dbReference type="Gene3D" id="2.60.40.10">
    <property type="entry name" value="Immunoglobulins"/>
    <property type="match status" value="1"/>
</dbReference>
<dbReference type="SUPFAM" id="SSF49785">
    <property type="entry name" value="Galactose-binding domain-like"/>
    <property type="match status" value="1"/>
</dbReference>
<keyword evidence="5" id="KW-0326">Glycosidase</keyword>
<comment type="catalytic activity">
    <reaction evidence="1">
        <text>Hydrolysis of terminal non-reducing beta-D-galactose residues in beta-D-galactosides.</text>
        <dbReference type="EC" id="3.2.1.23"/>
    </reaction>
</comment>
<organism evidence="9 10">
    <name type="scientific">Pedobacter cryophilus</name>
    <dbReference type="NCBI Taxonomy" id="2571271"/>
    <lineage>
        <taxon>Bacteria</taxon>
        <taxon>Pseudomonadati</taxon>
        <taxon>Bacteroidota</taxon>
        <taxon>Sphingobacteriia</taxon>
        <taxon>Sphingobacteriales</taxon>
        <taxon>Sphingobacteriaceae</taxon>
        <taxon>Pedobacter</taxon>
    </lineage>
</organism>
<dbReference type="Gene3D" id="3.20.20.80">
    <property type="entry name" value="Glycosidases"/>
    <property type="match status" value="1"/>
</dbReference>
<dbReference type="InterPro" id="IPR006104">
    <property type="entry name" value="Glyco_hydro_2_N"/>
</dbReference>
<dbReference type="InterPro" id="IPR008979">
    <property type="entry name" value="Galactose-bd-like_sf"/>
</dbReference>
<feature type="domain" description="Glycoside hydrolase family 2 immunoglobulin-like beta-sandwich" evidence="6">
    <location>
        <begin position="228"/>
        <end position="335"/>
    </location>
</feature>
<reference evidence="9 10" key="1">
    <citation type="submission" date="2019-04" db="EMBL/GenBank/DDBJ databases">
        <title>Pedobacter sp. AR-3-17 sp. nov., isolated from Arctic soil.</title>
        <authorList>
            <person name="Dahal R.H."/>
            <person name="Kim D.-U."/>
        </authorList>
    </citation>
    <scope>NUCLEOTIDE SEQUENCE [LARGE SCALE GENOMIC DNA]</scope>
    <source>
        <strain evidence="9 10">AR-3-17</strain>
    </source>
</reference>
<keyword evidence="10" id="KW-1185">Reference proteome</keyword>
<dbReference type="EC" id="3.2.1.23" evidence="3"/>
<evidence type="ECO:0000256" key="2">
    <source>
        <dbReference type="ARBA" id="ARBA00007401"/>
    </source>
</evidence>
<comment type="similarity">
    <text evidence="2">Belongs to the glycosyl hydrolase 2 family.</text>
</comment>
<evidence type="ECO:0000259" key="6">
    <source>
        <dbReference type="Pfam" id="PF00703"/>
    </source>
</evidence>
<evidence type="ECO:0000313" key="9">
    <source>
        <dbReference type="EMBL" id="TKB96271.1"/>
    </source>
</evidence>
<dbReference type="Pfam" id="PF02837">
    <property type="entry name" value="Glyco_hydro_2_N"/>
    <property type="match status" value="1"/>
</dbReference>
<dbReference type="Pfam" id="PF02836">
    <property type="entry name" value="Glyco_hydro_2_C"/>
    <property type="match status" value="1"/>
</dbReference>
<dbReference type="GO" id="GO:0009341">
    <property type="term" value="C:beta-galactosidase complex"/>
    <property type="evidence" value="ECO:0007669"/>
    <property type="project" value="TreeGrafter"/>
</dbReference>
<evidence type="ECO:0000256" key="3">
    <source>
        <dbReference type="ARBA" id="ARBA00012756"/>
    </source>
</evidence>
<dbReference type="RefSeq" id="WP_136827138.1">
    <property type="nucleotide sequence ID" value="NZ_SWBP01000005.1"/>
</dbReference>
<dbReference type="EMBL" id="SWBP01000005">
    <property type="protein sequence ID" value="TKB96271.1"/>
    <property type="molecule type" value="Genomic_DNA"/>
</dbReference>
<evidence type="ECO:0000256" key="4">
    <source>
        <dbReference type="ARBA" id="ARBA00022801"/>
    </source>
</evidence>
<comment type="caution">
    <text evidence="9">The sequence shown here is derived from an EMBL/GenBank/DDBJ whole genome shotgun (WGS) entry which is preliminary data.</text>
</comment>
<accession>A0A4U1BUZ1</accession>
<dbReference type="AlphaFoldDB" id="A0A4U1BUZ1"/>
<dbReference type="SUPFAM" id="SSF51445">
    <property type="entry name" value="(Trans)glycosidases"/>
    <property type="match status" value="1"/>
</dbReference>
<dbReference type="Proteomes" id="UP000308181">
    <property type="component" value="Unassembled WGS sequence"/>
</dbReference>
<dbReference type="GO" id="GO:0004565">
    <property type="term" value="F:beta-galactosidase activity"/>
    <property type="evidence" value="ECO:0007669"/>
    <property type="project" value="UniProtKB-EC"/>
</dbReference>
<dbReference type="InterPro" id="IPR017853">
    <property type="entry name" value="GH"/>
</dbReference>
<evidence type="ECO:0000256" key="5">
    <source>
        <dbReference type="ARBA" id="ARBA00023295"/>
    </source>
</evidence>
<dbReference type="Pfam" id="PF00703">
    <property type="entry name" value="Glyco_hydro_2"/>
    <property type="match status" value="1"/>
</dbReference>
<gene>
    <name evidence="9" type="ORF">FA046_13875</name>
</gene>
<evidence type="ECO:0000259" key="7">
    <source>
        <dbReference type="Pfam" id="PF02836"/>
    </source>
</evidence>
<feature type="domain" description="Glycoside hydrolase family 2 catalytic" evidence="7">
    <location>
        <begin position="338"/>
        <end position="491"/>
    </location>
</feature>
<dbReference type="Gene3D" id="2.60.120.260">
    <property type="entry name" value="Galactose-binding domain-like"/>
    <property type="match status" value="1"/>
</dbReference>
<dbReference type="PANTHER" id="PTHR46323">
    <property type="entry name" value="BETA-GALACTOSIDASE"/>
    <property type="match status" value="1"/>
</dbReference>